<dbReference type="PANTHER" id="PTHR36558:SF1">
    <property type="entry name" value="RESTRICTION ENDONUCLEASE DOMAIN-CONTAINING PROTEIN-RELATED"/>
    <property type="match status" value="1"/>
</dbReference>
<organism evidence="2 3">
    <name type="scientific">Fulvimarina uroteuthidis</name>
    <dbReference type="NCBI Taxonomy" id="3098149"/>
    <lineage>
        <taxon>Bacteria</taxon>
        <taxon>Pseudomonadati</taxon>
        <taxon>Pseudomonadota</taxon>
        <taxon>Alphaproteobacteria</taxon>
        <taxon>Hyphomicrobiales</taxon>
        <taxon>Aurantimonadaceae</taxon>
        <taxon>Fulvimarina</taxon>
    </lineage>
</organism>
<keyword evidence="2" id="KW-0540">Nuclease</keyword>
<keyword evidence="3" id="KW-1185">Reference proteome</keyword>
<feature type="domain" description="Putative restriction endonuclease" evidence="1">
    <location>
        <begin position="35"/>
        <end position="188"/>
    </location>
</feature>
<evidence type="ECO:0000259" key="1">
    <source>
        <dbReference type="Pfam" id="PF05685"/>
    </source>
</evidence>
<protein>
    <submittedName>
        <fullName evidence="2">Uma2 family endonuclease</fullName>
    </submittedName>
</protein>
<dbReference type="Gene3D" id="3.90.1570.10">
    <property type="entry name" value="tt1808, chain A"/>
    <property type="match status" value="1"/>
</dbReference>
<sequence>MSAVEELERQALEKFDERAFVDFLQDIDDRSGWGDGGRWELIGGIPVDLPPATIGHSIIAQNLERMLANALGCNRPDLDVLREVGVRHPLDEYFRPVADVVVYEVAELNGRDQDRFFETCQLVCEVLSPSTRHHDLVFKRRRYIELPGCQHILFLEQNEMRARHWSRASGWAETVYSAPSDRIALPEFSFSCHLKDLYARTDLA</sequence>
<proteinExistence type="predicted"/>
<dbReference type="SUPFAM" id="SSF52980">
    <property type="entry name" value="Restriction endonuclease-like"/>
    <property type="match status" value="1"/>
</dbReference>
<dbReference type="InterPro" id="IPR011335">
    <property type="entry name" value="Restrct_endonuc-II-like"/>
</dbReference>
<keyword evidence="2" id="KW-0378">Hydrolase</keyword>
<dbReference type="Pfam" id="PF05685">
    <property type="entry name" value="Uma2"/>
    <property type="match status" value="1"/>
</dbReference>
<evidence type="ECO:0000313" key="2">
    <source>
        <dbReference type="EMBL" id="MDY8108593.1"/>
    </source>
</evidence>
<dbReference type="InterPro" id="IPR012296">
    <property type="entry name" value="Nuclease_put_TT1808"/>
</dbReference>
<evidence type="ECO:0000313" key="3">
    <source>
        <dbReference type="Proteomes" id="UP001294412"/>
    </source>
</evidence>
<gene>
    <name evidence="2" type="ORF">U0C82_05415</name>
</gene>
<dbReference type="Proteomes" id="UP001294412">
    <property type="component" value="Unassembled WGS sequence"/>
</dbReference>
<keyword evidence="2" id="KW-0255">Endonuclease</keyword>
<dbReference type="CDD" id="cd06260">
    <property type="entry name" value="DUF820-like"/>
    <property type="match status" value="1"/>
</dbReference>
<dbReference type="EMBL" id="JAXLPB010000002">
    <property type="protein sequence ID" value="MDY8108593.1"/>
    <property type="molecule type" value="Genomic_DNA"/>
</dbReference>
<reference evidence="2 3" key="1">
    <citation type="submission" date="2023-12" db="EMBL/GenBank/DDBJ databases">
        <title>Description of Novel Strain Fulvimarina sp. 2208YS6-2-32 isolated from Uroteuthis (Photololigo) edulis.</title>
        <authorList>
            <person name="Park J.-S."/>
        </authorList>
    </citation>
    <scope>NUCLEOTIDE SEQUENCE [LARGE SCALE GENOMIC DNA]</scope>
    <source>
        <strain evidence="2 3">2208YS6-2-32</strain>
    </source>
</reference>
<accession>A0ABU5I1F8</accession>
<comment type="caution">
    <text evidence="2">The sequence shown here is derived from an EMBL/GenBank/DDBJ whole genome shotgun (WGS) entry which is preliminary data.</text>
</comment>
<dbReference type="RefSeq" id="WP_322186073.1">
    <property type="nucleotide sequence ID" value="NZ_JAXLPB010000002.1"/>
</dbReference>
<dbReference type="InterPro" id="IPR008538">
    <property type="entry name" value="Uma2"/>
</dbReference>
<dbReference type="GO" id="GO:0004519">
    <property type="term" value="F:endonuclease activity"/>
    <property type="evidence" value="ECO:0007669"/>
    <property type="project" value="UniProtKB-KW"/>
</dbReference>
<dbReference type="PANTHER" id="PTHR36558">
    <property type="entry name" value="GLR1098 PROTEIN"/>
    <property type="match status" value="1"/>
</dbReference>
<name>A0ABU5I1F8_9HYPH</name>